<organism evidence="1 2">
    <name type="scientific">Dreissena polymorpha</name>
    <name type="common">Zebra mussel</name>
    <name type="synonym">Mytilus polymorpha</name>
    <dbReference type="NCBI Taxonomy" id="45954"/>
    <lineage>
        <taxon>Eukaryota</taxon>
        <taxon>Metazoa</taxon>
        <taxon>Spiralia</taxon>
        <taxon>Lophotrochozoa</taxon>
        <taxon>Mollusca</taxon>
        <taxon>Bivalvia</taxon>
        <taxon>Autobranchia</taxon>
        <taxon>Heteroconchia</taxon>
        <taxon>Euheterodonta</taxon>
        <taxon>Imparidentia</taxon>
        <taxon>Neoheterodontei</taxon>
        <taxon>Myida</taxon>
        <taxon>Dreissenoidea</taxon>
        <taxon>Dreissenidae</taxon>
        <taxon>Dreissena</taxon>
    </lineage>
</organism>
<proteinExistence type="predicted"/>
<keyword evidence="2" id="KW-1185">Reference proteome</keyword>
<evidence type="ECO:0000313" key="1">
    <source>
        <dbReference type="EMBL" id="KAH3727375.1"/>
    </source>
</evidence>
<dbReference type="Proteomes" id="UP000828390">
    <property type="component" value="Unassembled WGS sequence"/>
</dbReference>
<accession>A0A9D4HQL1</accession>
<comment type="caution">
    <text evidence="1">The sequence shown here is derived from an EMBL/GenBank/DDBJ whole genome shotgun (WGS) entry which is preliminary data.</text>
</comment>
<sequence>MEAWRGVCPRRNRVEIETTSDDQRTVIARRSPEIGFIERISAKGKLIIEGAYSSVGDRLIAGGPPHDARRTALVMIHLQSILCRAHAGQ</sequence>
<dbReference type="AlphaFoldDB" id="A0A9D4HQL1"/>
<reference evidence="1" key="1">
    <citation type="journal article" date="2019" name="bioRxiv">
        <title>The Genome of the Zebra Mussel, Dreissena polymorpha: A Resource for Invasive Species Research.</title>
        <authorList>
            <person name="McCartney M.A."/>
            <person name="Auch B."/>
            <person name="Kono T."/>
            <person name="Mallez S."/>
            <person name="Zhang Y."/>
            <person name="Obille A."/>
            <person name="Becker A."/>
            <person name="Abrahante J.E."/>
            <person name="Garbe J."/>
            <person name="Badalamenti J.P."/>
            <person name="Herman A."/>
            <person name="Mangelson H."/>
            <person name="Liachko I."/>
            <person name="Sullivan S."/>
            <person name="Sone E.D."/>
            <person name="Koren S."/>
            <person name="Silverstein K.A.T."/>
            <person name="Beckman K.B."/>
            <person name="Gohl D.M."/>
        </authorList>
    </citation>
    <scope>NUCLEOTIDE SEQUENCE</scope>
    <source>
        <strain evidence="1">Duluth1</strain>
        <tissue evidence="1">Whole animal</tissue>
    </source>
</reference>
<evidence type="ECO:0000313" key="2">
    <source>
        <dbReference type="Proteomes" id="UP000828390"/>
    </source>
</evidence>
<protein>
    <submittedName>
        <fullName evidence="1">Uncharacterized protein</fullName>
    </submittedName>
</protein>
<gene>
    <name evidence="1" type="ORF">DPMN_053309</name>
</gene>
<reference evidence="1" key="2">
    <citation type="submission" date="2020-11" db="EMBL/GenBank/DDBJ databases">
        <authorList>
            <person name="McCartney M.A."/>
            <person name="Auch B."/>
            <person name="Kono T."/>
            <person name="Mallez S."/>
            <person name="Becker A."/>
            <person name="Gohl D.M."/>
            <person name="Silverstein K.A.T."/>
            <person name="Koren S."/>
            <person name="Bechman K.B."/>
            <person name="Herman A."/>
            <person name="Abrahante J.E."/>
            <person name="Garbe J."/>
        </authorList>
    </citation>
    <scope>NUCLEOTIDE SEQUENCE</scope>
    <source>
        <strain evidence="1">Duluth1</strain>
        <tissue evidence="1">Whole animal</tissue>
    </source>
</reference>
<name>A0A9D4HQL1_DREPO</name>
<dbReference type="EMBL" id="JAIWYP010000012">
    <property type="protein sequence ID" value="KAH3727375.1"/>
    <property type="molecule type" value="Genomic_DNA"/>
</dbReference>